<reference evidence="2 3" key="1">
    <citation type="journal article" date="2015" name="Genome Biol. Evol.">
        <title>Phylogenomic analyses indicate that early fungi evolved digesting cell walls of algal ancestors of land plants.</title>
        <authorList>
            <person name="Chang Y."/>
            <person name="Wang S."/>
            <person name="Sekimoto S."/>
            <person name="Aerts A.L."/>
            <person name="Choi C."/>
            <person name="Clum A."/>
            <person name="LaButti K.M."/>
            <person name="Lindquist E.A."/>
            <person name="Yee Ngan C."/>
            <person name="Ohm R.A."/>
            <person name="Salamov A.A."/>
            <person name="Grigoriev I.V."/>
            <person name="Spatafora J.W."/>
            <person name="Berbee M.L."/>
        </authorList>
    </citation>
    <scope>NUCLEOTIDE SEQUENCE [LARGE SCALE GENOMIC DNA]</scope>
    <source>
        <strain evidence="2 3">NRRL 28638</strain>
    </source>
</reference>
<dbReference type="EMBL" id="KQ964595">
    <property type="protein sequence ID" value="KXN68113.1"/>
    <property type="molecule type" value="Genomic_DNA"/>
</dbReference>
<dbReference type="Proteomes" id="UP000070444">
    <property type="component" value="Unassembled WGS sequence"/>
</dbReference>
<name>A0A137NZ57_CONC2</name>
<dbReference type="InterPro" id="IPR038765">
    <property type="entry name" value="Papain-like_cys_pep_sf"/>
</dbReference>
<dbReference type="Pfam" id="PF00443">
    <property type="entry name" value="UCH"/>
    <property type="match status" value="1"/>
</dbReference>
<keyword evidence="3" id="KW-1185">Reference proteome</keyword>
<dbReference type="SUPFAM" id="SSF54001">
    <property type="entry name" value="Cysteine proteinases"/>
    <property type="match status" value="1"/>
</dbReference>
<dbReference type="InterPro" id="IPR001394">
    <property type="entry name" value="Peptidase_C19_UCH"/>
</dbReference>
<dbReference type="PROSITE" id="PS50235">
    <property type="entry name" value="USP_3"/>
    <property type="match status" value="1"/>
</dbReference>
<feature type="domain" description="USP" evidence="1">
    <location>
        <begin position="246"/>
        <end position="857"/>
    </location>
</feature>
<dbReference type="GO" id="GO:0005829">
    <property type="term" value="C:cytosol"/>
    <property type="evidence" value="ECO:0007669"/>
    <property type="project" value="TreeGrafter"/>
</dbReference>
<dbReference type="AlphaFoldDB" id="A0A137NZ57"/>
<evidence type="ECO:0000259" key="1">
    <source>
        <dbReference type="PROSITE" id="PS50235"/>
    </source>
</evidence>
<evidence type="ECO:0000313" key="3">
    <source>
        <dbReference type="Proteomes" id="UP000070444"/>
    </source>
</evidence>
<protein>
    <submittedName>
        <fullName evidence="2">Cysteine proteinase</fullName>
    </submittedName>
</protein>
<dbReference type="GO" id="GO:0016579">
    <property type="term" value="P:protein deubiquitination"/>
    <property type="evidence" value="ECO:0007669"/>
    <property type="project" value="InterPro"/>
</dbReference>
<accession>A0A137NZ57</accession>
<dbReference type="PANTHER" id="PTHR24006">
    <property type="entry name" value="UBIQUITIN CARBOXYL-TERMINAL HYDROLASE"/>
    <property type="match status" value="1"/>
</dbReference>
<dbReference type="Gene3D" id="3.90.70.10">
    <property type="entry name" value="Cysteine proteinases"/>
    <property type="match status" value="2"/>
</dbReference>
<proteinExistence type="predicted"/>
<gene>
    <name evidence="2" type="ORF">CONCODRAFT_166784</name>
</gene>
<organism evidence="2 3">
    <name type="scientific">Conidiobolus coronatus (strain ATCC 28846 / CBS 209.66 / NRRL 28638)</name>
    <name type="common">Delacroixia coronata</name>
    <dbReference type="NCBI Taxonomy" id="796925"/>
    <lineage>
        <taxon>Eukaryota</taxon>
        <taxon>Fungi</taxon>
        <taxon>Fungi incertae sedis</taxon>
        <taxon>Zoopagomycota</taxon>
        <taxon>Entomophthoromycotina</taxon>
        <taxon>Entomophthoromycetes</taxon>
        <taxon>Entomophthorales</taxon>
        <taxon>Ancylistaceae</taxon>
        <taxon>Conidiobolus</taxon>
    </lineage>
</organism>
<dbReference type="OrthoDB" id="6686792at2759"/>
<dbReference type="InterPro" id="IPR050164">
    <property type="entry name" value="Peptidase_C19"/>
</dbReference>
<dbReference type="GO" id="GO:0004843">
    <property type="term" value="F:cysteine-type deubiquitinase activity"/>
    <property type="evidence" value="ECO:0007669"/>
    <property type="project" value="InterPro"/>
</dbReference>
<sequence length="881" mass="104166">MANFHILESSSTTRNIKIGTLAKKLVLGSIGYSWSMYQLHGICQDIERVLSFNQETCELRYSSRLINDKLVAIISWKIIGTLNISSFARVGVFILESLQQLNNPTVKNLLKLLYKMHNSRLILFYNRIEISINMGSQNSVSYFQKVTTHKLNMSYNLSYIYQYCPIIKLKVSKFENNTIIKTSDGCFIVYEIRNFSKLVYLKYNNTLNSIEFQIISSIIYFEYQKKKTDNFAIKDERARYREEPNIFLSIYFENADFISSALQCITNCQHIRQYFRTVNCIQGFEFNYDKYPFLWYLQHLFYTKNNNQIEYSKFLALTRILAKYEESYYEYVKNDPYEFLKYYLFNLNEELTNYYSISSMLQRNNHYGCYKENLDEIGRYSFIKKLFLVLTKTTIKCENCMHSKYKSTYLSTLSLKIPEICRVKINIKSIPFNFEKNQKICKLQALAPADLPVCALKKALSEKMFKSNTKAIMAIEIKKNNFANGLIAIANECEIIGNFAVSKTILYYFELPFNYNLNDLGYIFINHGIERNEKYEHIGYSLGIFPNIFKSDFKSFYNEIVINIQKVVNAPIFDNLNEIYEDRDISPKKKRKTLAGFSAYLYLESQQSSNINRRCRYYQEPMFKIYKLHFSDRPKLEILSIQHKVKSNKIPQILAGDNVLVKWDESFKRNSSFKFVINGIQNLELNLDQKLKSYLNVDDEDMSKNNLQRCSVTLAQCIQDYCQIRKISPQISKSFNWKCKQCNSLNAKEYNQIEELSPYLVIKLERFESISNSILRKNRKFVQFSTSLNFVYKHRLVKYNLISICNHIGTVNKGYYTVKCKNSYNKHWYHFNRDQVIKIQKSYLASSDTYFLIYQRKDKDIIPIKVKIDELENTVISLRLY</sequence>
<dbReference type="STRING" id="796925.A0A137NZ57"/>
<dbReference type="GO" id="GO:0005634">
    <property type="term" value="C:nucleus"/>
    <property type="evidence" value="ECO:0007669"/>
    <property type="project" value="TreeGrafter"/>
</dbReference>
<dbReference type="InterPro" id="IPR028889">
    <property type="entry name" value="USP"/>
</dbReference>
<evidence type="ECO:0000313" key="2">
    <source>
        <dbReference type="EMBL" id="KXN68113.1"/>
    </source>
</evidence>